<organism evidence="1 2">
    <name type="scientific">Schizophyllum amplum</name>
    <dbReference type="NCBI Taxonomy" id="97359"/>
    <lineage>
        <taxon>Eukaryota</taxon>
        <taxon>Fungi</taxon>
        <taxon>Dikarya</taxon>
        <taxon>Basidiomycota</taxon>
        <taxon>Agaricomycotina</taxon>
        <taxon>Agaricomycetes</taxon>
        <taxon>Agaricomycetidae</taxon>
        <taxon>Agaricales</taxon>
        <taxon>Schizophyllaceae</taxon>
        <taxon>Schizophyllum</taxon>
    </lineage>
</organism>
<reference evidence="1 2" key="1">
    <citation type="journal article" date="2019" name="New Phytol.">
        <title>Comparative genomics reveals unique wood-decay strategies and fruiting body development in the Schizophyllaceae.</title>
        <authorList>
            <person name="Almasi E."/>
            <person name="Sahu N."/>
            <person name="Krizsan K."/>
            <person name="Balint B."/>
            <person name="Kovacs G.M."/>
            <person name="Kiss B."/>
            <person name="Cseklye J."/>
            <person name="Drula E."/>
            <person name="Henrissat B."/>
            <person name="Nagy I."/>
            <person name="Chovatia M."/>
            <person name="Adam C."/>
            <person name="LaButti K."/>
            <person name="Lipzen A."/>
            <person name="Riley R."/>
            <person name="Grigoriev I.V."/>
            <person name="Nagy L.G."/>
        </authorList>
    </citation>
    <scope>NUCLEOTIDE SEQUENCE [LARGE SCALE GENOMIC DNA]</scope>
    <source>
        <strain evidence="1 2">NL-1724</strain>
    </source>
</reference>
<gene>
    <name evidence="1" type="ORF">BD626DRAFT_504804</name>
</gene>
<keyword evidence="2" id="KW-1185">Reference proteome</keyword>
<dbReference type="EMBL" id="VDMD01000021">
    <property type="protein sequence ID" value="TRM60658.1"/>
    <property type="molecule type" value="Genomic_DNA"/>
</dbReference>
<protein>
    <submittedName>
        <fullName evidence="1">Uncharacterized protein</fullName>
    </submittedName>
</protein>
<name>A0A550C787_9AGAR</name>
<sequence length="74" mass="8251">MTPSSAVQHLQPPPQANIHELNLFAGNLFLRDEASGRLWICGARDKASGLRTSDKCCMATRWRTMSSRAASDRY</sequence>
<dbReference type="AlphaFoldDB" id="A0A550C787"/>
<dbReference type="Proteomes" id="UP000320762">
    <property type="component" value="Unassembled WGS sequence"/>
</dbReference>
<accession>A0A550C787</accession>
<evidence type="ECO:0000313" key="1">
    <source>
        <dbReference type="EMBL" id="TRM60658.1"/>
    </source>
</evidence>
<proteinExistence type="predicted"/>
<evidence type="ECO:0000313" key="2">
    <source>
        <dbReference type="Proteomes" id="UP000320762"/>
    </source>
</evidence>
<comment type="caution">
    <text evidence="1">The sequence shown here is derived from an EMBL/GenBank/DDBJ whole genome shotgun (WGS) entry which is preliminary data.</text>
</comment>